<dbReference type="RefSeq" id="WP_183308075.1">
    <property type="nucleotide sequence ID" value="NZ_JACIEP010000012.1"/>
</dbReference>
<accession>A0A840CU45</accession>
<keyword evidence="3" id="KW-1185">Reference proteome</keyword>
<gene>
    <name evidence="2" type="ORF">GGR21_003131</name>
</gene>
<protein>
    <submittedName>
        <fullName evidence="2">Uncharacterized protein</fullName>
    </submittedName>
</protein>
<sequence length="81" mass="9405">MKFLKRFMFFFMILSTGSLLTGFTNLLIFEKEPYQVTLESYGWTLLLIIGVSVLGAFAVDVEKYIVLPHRRSKRTGEHDDK</sequence>
<dbReference type="EMBL" id="JACIEP010000012">
    <property type="protein sequence ID" value="MBB4037214.1"/>
    <property type="molecule type" value="Genomic_DNA"/>
</dbReference>
<dbReference type="Proteomes" id="UP000555103">
    <property type="component" value="Unassembled WGS sequence"/>
</dbReference>
<keyword evidence="1" id="KW-0472">Membrane</keyword>
<evidence type="ECO:0000313" key="3">
    <source>
        <dbReference type="Proteomes" id="UP000555103"/>
    </source>
</evidence>
<feature type="transmembrane region" description="Helical" evidence="1">
    <location>
        <begin position="41"/>
        <end position="61"/>
    </location>
</feature>
<keyword evidence="1" id="KW-0812">Transmembrane</keyword>
<evidence type="ECO:0000256" key="1">
    <source>
        <dbReference type="SAM" id="Phobius"/>
    </source>
</evidence>
<feature type="transmembrane region" description="Helical" evidence="1">
    <location>
        <begin position="7"/>
        <end position="29"/>
    </location>
</feature>
<name>A0A840CU45_9BACT</name>
<evidence type="ECO:0000313" key="2">
    <source>
        <dbReference type="EMBL" id="MBB4037214.1"/>
    </source>
</evidence>
<keyword evidence="1" id="KW-1133">Transmembrane helix</keyword>
<dbReference type="AlphaFoldDB" id="A0A840CU45"/>
<reference evidence="2 3" key="1">
    <citation type="submission" date="2020-08" db="EMBL/GenBank/DDBJ databases">
        <title>Genomic Encyclopedia of Type Strains, Phase IV (KMG-IV): sequencing the most valuable type-strain genomes for metagenomic binning, comparative biology and taxonomic classification.</title>
        <authorList>
            <person name="Goeker M."/>
        </authorList>
    </citation>
    <scope>NUCLEOTIDE SEQUENCE [LARGE SCALE GENOMIC DNA]</scope>
    <source>
        <strain evidence="2 3">DSM 104969</strain>
    </source>
</reference>
<comment type="caution">
    <text evidence="2">The sequence shown here is derived from an EMBL/GenBank/DDBJ whole genome shotgun (WGS) entry which is preliminary data.</text>
</comment>
<organism evidence="2 3">
    <name type="scientific">Dysgonomonas hofstadii</name>
    <dbReference type="NCBI Taxonomy" id="637886"/>
    <lineage>
        <taxon>Bacteria</taxon>
        <taxon>Pseudomonadati</taxon>
        <taxon>Bacteroidota</taxon>
        <taxon>Bacteroidia</taxon>
        <taxon>Bacteroidales</taxon>
        <taxon>Dysgonomonadaceae</taxon>
        <taxon>Dysgonomonas</taxon>
    </lineage>
</organism>
<proteinExistence type="predicted"/>